<feature type="non-terminal residue" evidence="2">
    <location>
        <position position="521"/>
    </location>
</feature>
<reference evidence="2 3" key="1">
    <citation type="submission" date="2018-05" db="EMBL/GenBank/DDBJ databases">
        <title>Draft genome sequence of Scytalidium lignicola DSM 105466, a ubiquitous saprotrophic fungus.</title>
        <authorList>
            <person name="Buettner E."/>
            <person name="Gebauer A.M."/>
            <person name="Hofrichter M."/>
            <person name="Liers C."/>
            <person name="Kellner H."/>
        </authorList>
    </citation>
    <scope>NUCLEOTIDE SEQUENCE [LARGE SCALE GENOMIC DNA]</scope>
    <source>
        <strain evidence="2 3">DSM 105466</strain>
    </source>
</reference>
<dbReference type="EMBL" id="NCSJ02000047">
    <property type="protein sequence ID" value="RFU32852.1"/>
    <property type="molecule type" value="Genomic_DNA"/>
</dbReference>
<dbReference type="OrthoDB" id="429143at2759"/>
<organism evidence="2 3">
    <name type="scientific">Scytalidium lignicola</name>
    <name type="common">Hyphomycete</name>
    <dbReference type="NCBI Taxonomy" id="5539"/>
    <lineage>
        <taxon>Eukaryota</taxon>
        <taxon>Fungi</taxon>
        <taxon>Dikarya</taxon>
        <taxon>Ascomycota</taxon>
        <taxon>Pezizomycotina</taxon>
        <taxon>Leotiomycetes</taxon>
        <taxon>Leotiomycetes incertae sedis</taxon>
        <taxon>Scytalidium</taxon>
    </lineage>
</organism>
<protein>
    <recommendedName>
        <fullName evidence="1">FAD dependent oxidoreductase domain-containing protein</fullName>
    </recommendedName>
</protein>
<dbReference type="Proteomes" id="UP000258309">
    <property type="component" value="Unassembled WGS sequence"/>
</dbReference>
<comment type="caution">
    <text evidence="2">The sequence shown here is derived from an EMBL/GenBank/DDBJ whole genome shotgun (WGS) entry which is preliminary data.</text>
</comment>
<dbReference type="Gene3D" id="3.50.50.60">
    <property type="entry name" value="FAD/NAD(P)-binding domain"/>
    <property type="match status" value="1"/>
</dbReference>
<accession>A0A3E2HI74</accession>
<dbReference type="AlphaFoldDB" id="A0A3E2HI74"/>
<dbReference type="Gene3D" id="3.30.9.10">
    <property type="entry name" value="D-Amino Acid Oxidase, subunit A, domain 2"/>
    <property type="match status" value="1"/>
</dbReference>
<dbReference type="STRING" id="5539.A0A3E2HI74"/>
<dbReference type="PANTHER" id="PTHR13847:SF213">
    <property type="entry name" value="DEPENDENT OXIDOREDUCTASE, PUTATIVE-RELATED"/>
    <property type="match status" value="1"/>
</dbReference>
<dbReference type="PANTHER" id="PTHR13847">
    <property type="entry name" value="SARCOSINE DEHYDROGENASE-RELATED"/>
    <property type="match status" value="1"/>
</dbReference>
<dbReference type="SUPFAM" id="SSF51905">
    <property type="entry name" value="FAD/NAD(P)-binding domain"/>
    <property type="match status" value="1"/>
</dbReference>
<keyword evidence="3" id="KW-1185">Reference proteome</keyword>
<dbReference type="OMA" id="LISAGEW"/>
<dbReference type="InterPro" id="IPR006076">
    <property type="entry name" value="FAD-dep_OxRdtase"/>
</dbReference>
<evidence type="ECO:0000259" key="1">
    <source>
        <dbReference type="Pfam" id="PF01266"/>
    </source>
</evidence>
<evidence type="ECO:0000313" key="2">
    <source>
        <dbReference type="EMBL" id="RFU32852.1"/>
    </source>
</evidence>
<gene>
    <name evidence="2" type="ORF">B7463_g3524</name>
</gene>
<proteinExistence type="predicted"/>
<feature type="non-terminal residue" evidence="2">
    <location>
        <position position="1"/>
    </location>
</feature>
<sequence length="521" mass="56723">MGIIHSLLRDTYLSIKAILATIQDLNTTYGALLNRISSDPGIPVQNPTSSFWLDNPPVPRPSEQAVQSASVARTILEESAVMGLTTFKVVVFEARELTSGATGRNGGHIKTSPYMTFSRMKARFGVERARDLVRFEMRHLPLLTGMAKDEGIEKAEARRVETVDLFFDGEAWEKARQMAEELEDGMPDVASGMHVWSAAEARKRFGVSELVLGAVSYDSGALWPYRLVTSVFQTLITKFPSNLSIETKTAVEKISVTENSHTPFLVQTSRGNIIASHVIHATNAHASSLIPGLRGKLFPVRGQMSAQRPGEQFPKLDGERSWSFIGRKGFEYITQRPGLPDSVDGMGGELMTGGGLMQSSGKGLDEIGISRDDEISFYAGSHLNGVLPMAFSTENWGPDHPSGRLKKMWTGNMGCTADGLPFVGKLDSSLTKRKVGAAYLSKTQISSPAEWISAGYNGEGMVYAWLCGVAVALMVLGLDKVKCKPSPGRLPGTVEEWLPNELIVTNKRVARANVSELADEL</sequence>
<evidence type="ECO:0000313" key="3">
    <source>
        <dbReference type="Proteomes" id="UP000258309"/>
    </source>
</evidence>
<dbReference type="GO" id="GO:0005737">
    <property type="term" value="C:cytoplasm"/>
    <property type="evidence" value="ECO:0007669"/>
    <property type="project" value="TreeGrafter"/>
</dbReference>
<name>A0A3E2HI74_SCYLI</name>
<feature type="domain" description="FAD dependent oxidoreductase" evidence="1">
    <location>
        <begin position="87"/>
        <end position="472"/>
    </location>
</feature>
<dbReference type="InterPro" id="IPR036188">
    <property type="entry name" value="FAD/NAD-bd_sf"/>
</dbReference>
<dbReference type="Pfam" id="PF01266">
    <property type="entry name" value="DAO"/>
    <property type="match status" value="1"/>
</dbReference>